<sequence length="134" mass="15173">MNESPVSGTSPEVLESHRKYIGQLEKECPVRAAINVLRGRWKPSILCEIAKGPQRYSEMRKALPQVSAQTMTVQLRELEADGLITREVYAEVPSRVEYQLTPLAESLSEVMVELEAWGERYLTERAQSPSEKPD</sequence>
<evidence type="ECO:0000313" key="6">
    <source>
        <dbReference type="Proteomes" id="UP001595548"/>
    </source>
</evidence>
<feature type="domain" description="HTH hxlR-type" evidence="4">
    <location>
        <begin position="28"/>
        <end position="126"/>
    </location>
</feature>
<reference evidence="6" key="1">
    <citation type="journal article" date="2019" name="Int. J. Syst. Evol. Microbiol.">
        <title>The Global Catalogue of Microorganisms (GCM) 10K type strain sequencing project: providing services to taxonomists for standard genome sequencing and annotation.</title>
        <authorList>
            <consortium name="The Broad Institute Genomics Platform"/>
            <consortium name="The Broad Institute Genome Sequencing Center for Infectious Disease"/>
            <person name="Wu L."/>
            <person name="Ma J."/>
        </authorList>
    </citation>
    <scope>NUCLEOTIDE SEQUENCE [LARGE SCALE GENOMIC DNA]</scope>
    <source>
        <strain evidence="6">KCTC 52141</strain>
    </source>
</reference>
<keyword evidence="1" id="KW-0805">Transcription regulation</keyword>
<dbReference type="InterPro" id="IPR002577">
    <property type="entry name" value="HTH_HxlR"/>
</dbReference>
<dbReference type="InterPro" id="IPR011991">
    <property type="entry name" value="ArsR-like_HTH"/>
</dbReference>
<dbReference type="PANTHER" id="PTHR33204:SF29">
    <property type="entry name" value="TRANSCRIPTIONAL REGULATOR"/>
    <property type="match status" value="1"/>
</dbReference>
<dbReference type="InterPro" id="IPR036390">
    <property type="entry name" value="WH_DNA-bd_sf"/>
</dbReference>
<gene>
    <name evidence="5" type="ORF">ACFOEB_11305</name>
</gene>
<accession>A0ABV7HSR7</accession>
<proteinExistence type="predicted"/>
<dbReference type="PANTHER" id="PTHR33204">
    <property type="entry name" value="TRANSCRIPTIONAL REGULATOR, MARR FAMILY"/>
    <property type="match status" value="1"/>
</dbReference>
<dbReference type="CDD" id="cd00090">
    <property type="entry name" value="HTH_ARSR"/>
    <property type="match status" value="1"/>
</dbReference>
<evidence type="ECO:0000259" key="4">
    <source>
        <dbReference type="PROSITE" id="PS51118"/>
    </source>
</evidence>
<dbReference type="PROSITE" id="PS51118">
    <property type="entry name" value="HTH_HXLR"/>
    <property type="match status" value="1"/>
</dbReference>
<keyword evidence="2" id="KW-0238">DNA-binding</keyword>
<keyword evidence="6" id="KW-1185">Reference proteome</keyword>
<dbReference type="Proteomes" id="UP001595548">
    <property type="component" value="Unassembled WGS sequence"/>
</dbReference>
<organism evidence="5 6">
    <name type="scientific">Gilvimarinus japonicus</name>
    <dbReference type="NCBI Taxonomy" id="1796469"/>
    <lineage>
        <taxon>Bacteria</taxon>
        <taxon>Pseudomonadati</taxon>
        <taxon>Pseudomonadota</taxon>
        <taxon>Gammaproteobacteria</taxon>
        <taxon>Cellvibrionales</taxon>
        <taxon>Cellvibrionaceae</taxon>
        <taxon>Gilvimarinus</taxon>
    </lineage>
</organism>
<dbReference type="Pfam" id="PF01638">
    <property type="entry name" value="HxlR"/>
    <property type="match status" value="1"/>
</dbReference>
<dbReference type="Gene3D" id="1.10.10.10">
    <property type="entry name" value="Winged helix-like DNA-binding domain superfamily/Winged helix DNA-binding domain"/>
    <property type="match status" value="1"/>
</dbReference>
<evidence type="ECO:0000256" key="2">
    <source>
        <dbReference type="ARBA" id="ARBA00023125"/>
    </source>
</evidence>
<evidence type="ECO:0000256" key="3">
    <source>
        <dbReference type="ARBA" id="ARBA00023163"/>
    </source>
</evidence>
<evidence type="ECO:0000313" key="5">
    <source>
        <dbReference type="EMBL" id="MFC3155788.1"/>
    </source>
</evidence>
<keyword evidence="3" id="KW-0804">Transcription</keyword>
<dbReference type="RefSeq" id="WP_382416732.1">
    <property type="nucleotide sequence ID" value="NZ_AP031500.1"/>
</dbReference>
<name>A0ABV7HSR7_9GAMM</name>
<protein>
    <submittedName>
        <fullName evidence="5">Winged helix-turn-helix transcriptional regulator</fullName>
    </submittedName>
</protein>
<evidence type="ECO:0000256" key="1">
    <source>
        <dbReference type="ARBA" id="ARBA00023015"/>
    </source>
</evidence>
<dbReference type="SUPFAM" id="SSF46785">
    <property type="entry name" value="Winged helix' DNA-binding domain"/>
    <property type="match status" value="1"/>
</dbReference>
<dbReference type="EMBL" id="JBHRTL010000007">
    <property type="protein sequence ID" value="MFC3155788.1"/>
    <property type="molecule type" value="Genomic_DNA"/>
</dbReference>
<comment type="caution">
    <text evidence="5">The sequence shown here is derived from an EMBL/GenBank/DDBJ whole genome shotgun (WGS) entry which is preliminary data.</text>
</comment>
<dbReference type="InterPro" id="IPR036388">
    <property type="entry name" value="WH-like_DNA-bd_sf"/>
</dbReference>